<dbReference type="PROSITE" id="PS51585">
    <property type="entry name" value="SAM_MT_TPMT"/>
    <property type="match status" value="1"/>
</dbReference>
<evidence type="ECO:0008006" key="7">
    <source>
        <dbReference type="Google" id="ProtNLM"/>
    </source>
</evidence>
<reference evidence="6" key="1">
    <citation type="journal article" date="2014" name="Proc. Natl. Acad. Sci. U.S.A.">
        <title>Extensive sampling of basidiomycete genomes demonstrates inadequacy of the white-rot/brown-rot paradigm for wood decay fungi.</title>
        <authorList>
            <person name="Riley R."/>
            <person name="Salamov A.A."/>
            <person name="Brown D.W."/>
            <person name="Nagy L.G."/>
            <person name="Floudas D."/>
            <person name="Held B.W."/>
            <person name="Levasseur A."/>
            <person name="Lombard V."/>
            <person name="Morin E."/>
            <person name="Otillar R."/>
            <person name="Lindquist E.A."/>
            <person name="Sun H."/>
            <person name="LaButti K.M."/>
            <person name="Schmutz J."/>
            <person name="Jabbour D."/>
            <person name="Luo H."/>
            <person name="Baker S.E."/>
            <person name="Pisabarro A.G."/>
            <person name="Walton J.D."/>
            <person name="Blanchette R.A."/>
            <person name="Henrissat B."/>
            <person name="Martin F."/>
            <person name="Cullen D."/>
            <person name="Hibbett D.S."/>
            <person name="Grigoriev I.V."/>
        </authorList>
    </citation>
    <scope>NUCLEOTIDE SEQUENCE [LARGE SCALE GENOMIC DNA]</scope>
    <source>
        <strain evidence="6">CBS 339.88</strain>
    </source>
</reference>
<organism evidence="5 6">
    <name type="scientific">Galerina marginata (strain CBS 339.88)</name>
    <dbReference type="NCBI Taxonomy" id="685588"/>
    <lineage>
        <taxon>Eukaryota</taxon>
        <taxon>Fungi</taxon>
        <taxon>Dikarya</taxon>
        <taxon>Basidiomycota</taxon>
        <taxon>Agaricomycotina</taxon>
        <taxon>Agaricomycetes</taxon>
        <taxon>Agaricomycetidae</taxon>
        <taxon>Agaricales</taxon>
        <taxon>Agaricineae</taxon>
        <taxon>Strophariaceae</taxon>
        <taxon>Galerina</taxon>
    </lineage>
</organism>
<keyword evidence="6" id="KW-1185">Reference proteome</keyword>
<proteinExistence type="predicted"/>
<sequence>MTRLASAEEMENLRHLVEYFKEQGWEKAWEKNVLPWDKLGAVQPPLHALLLSDQQKWPRQGRALGYDPIFIAATLGLNTLAIDISSTAIQAAYALLASSPSTSPATVTFQNVDFFTLSVPDEERFDLVYDYTFFVAIPPNRRPDWGRQMDTLVKSGGFLIALVFPMNPQSEDGPPYFTRPEHYIDVLGKDWVKVIDRVPEESDPSHVGYEHLIVWRKK</sequence>
<dbReference type="Pfam" id="PF05724">
    <property type="entry name" value="TPMT"/>
    <property type="match status" value="1"/>
</dbReference>
<keyword evidence="4" id="KW-0949">S-adenosyl-L-methionine</keyword>
<dbReference type="SUPFAM" id="SSF53335">
    <property type="entry name" value="S-adenosyl-L-methionine-dependent methyltransferases"/>
    <property type="match status" value="1"/>
</dbReference>
<evidence type="ECO:0000313" key="5">
    <source>
        <dbReference type="EMBL" id="KDR82394.1"/>
    </source>
</evidence>
<keyword evidence="1" id="KW-0597">Phosphoprotein</keyword>
<keyword evidence="2" id="KW-0489">Methyltransferase</keyword>
<evidence type="ECO:0000256" key="1">
    <source>
        <dbReference type="ARBA" id="ARBA00022553"/>
    </source>
</evidence>
<dbReference type="OrthoDB" id="276151at2759"/>
<dbReference type="PANTHER" id="PTHR32183:SF6">
    <property type="entry name" value="CYSTEINE SULFINATE DESULFINASE_CYSTEINE DESULFURASE AND RELATED ENZYMES"/>
    <property type="match status" value="1"/>
</dbReference>
<protein>
    <recommendedName>
        <fullName evidence="7">Methyltransferase domain-containing protein</fullName>
    </recommendedName>
</protein>
<gene>
    <name evidence="5" type="ORF">GALMADRAFT_134020</name>
</gene>
<name>A0A067TR58_GALM3</name>
<dbReference type="GO" id="GO:0008757">
    <property type="term" value="F:S-adenosylmethionine-dependent methyltransferase activity"/>
    <property type="evidence" value="ECO:0007669"/>
    <property type="project" value="InterPro"/>
</dbReference>
<dbReference type="STRING" id="685588.A0A067TR58"/>
<dbReference type="InterPro" id="IPR029063">
    <property type="entry name" value="SAM-dependent_MTases_sf"/>
</dbReference>
<dbReference type="PANTHER" id="PTHR32183">
    <property type="match status" value="1"/>
</dbReference>
<evidence type="ECO:0000313" key="6">
    <source>
        <dbReference type="Proteomes" id="UP000027222"/>
    </source>
</evidence>
<accession>A0A067TR58</accession>
<evidence type="ECO:0000256" key="3">
    <source>
        <dbReference type="ARBA" id="ARBA00022679"/>
    </source>
</evidence>
<dbReference type="EMBL" id="KL142369">
    <property type="protein sequence ID" value="KDR82394.1"/>
    <property type="molecule type" value="Genomic_DNA"/>
</dbReference>
<dbReference type="AlphaFoldDB" id="A0A067TR58"/>
<dbReference type="Gene3D" id="3.40.50.150">
    <property type="entry name" value="Vaccinia Virus protein VP39"/>
    <property type="match status" value="1"/>
</dbReference>
<dbReference type="GO" id="GO:0032259">
    <property type="term" value="P:methylation"/>
    <property type="evidence" value="ECO:0007669"/>
    <property type="project" value="UniProtKB-KW"/>
</dbReference>
<keyword evidence="3" id="KW-0808">Transferase</keyword>
<dbReference type="InterPro" id="IPR008854">
    <property type="entry name" value="TPMT"/>
</dbReference>
<evidence type="ECO:0000256" key="2">
    <source>
        <dbReference type="ARBA" id="ARBA00022603"/>
    </source>
</evidence>
<dbReference type="Proteomes" id="UP000027222">
    <property type="component" value="Unassembled WGS sequence"/>
</dbReference>
<evidence type="ECO:0000256" key="4">
    <source>
        <dbReference type="ARBA" id="ARBA00022691"/>
    </source>
</evidence>
<dbReference type="HOGENOM" id="CLU_056435_1_1_1"/>